<keyword evidence="14 15" id="KW-0694">RNA-binding</keyword>
<dbReference type="NCBIfam" id="TIGR02191">
    <property type="entry name" value="RNaseIII"/>
    <property type="match status" value="1"/>
</dbReference>
<evidence type="ECO:0000256" key="5">
    <source>
        <dbReference type="ARBA" id="ARBA00022490"/>
    </source>
</evidence>
<comment type="cofactor">
    <cofactor evidence="15">
        <name>Mg(2+)</name>
        <dbReference type="ChEBI" id="CHEBI:18420"/>
    </cofactor>
</comment>
<evidence type="ECO:0000256" key="7">
    <source>
        <dbReference type="ARBA" id="ARBA00022664"/>
    </source>
</evidence>
<comment type="caution">
    <text evidence="18">The sequence shown here is derived from an EMBL/GenBank/DDBJ whole genome shotgun (WGS) entry which is preliminary data.</text>
</comment>
<dbReference type="InterPro" id="IPR036389">
    <property type="entry name" value="RNase_III_sf"/>
</dbReference>
<dbReference type="AlphaFoldDB" id="A0A1F4S3K7"/>
<dbReference type="PANTHER" id="PTHR11207:SF0">
    <property type="entry name" value="RIBONUCLEASE 3"/>
    <property type="match status" value="1"/>
</dbReference>
<evidence type="ECO:0000256" key="9">
    <source>
        <dbReference type="ARBA" id="ARBA00022722"/>
    </source>
</evidence>
<evidence type="ECO:0000256" key="15">
    <source>
        <dbReference type="HAMAP-Rule" id="MF_00104"/>
    </source>
</evidence>
<comment type="subunit">
    <text evidence="4 15">Homodimer.</text>
</comment>
<dbReference type="SMART" id="SM00358">
    <property type="entry name" value="DSRM"/>
    <property type="match status" value="1"/>
</dbReference>
<dbReference type="GO" id="GO:0019843">
    <property type="term" value="F:rRNA binding"/>
    <property type="evidence" value="ECO:0007669"/>
    <property type="project" value="UniProtKB-KW"/>
</dbReference>
<protein>
    <recommendedName>
        <fullName evidence="15">Ribonuclease 3</fullName>
        <ecNumber evidence="15">3.1.26.3</ecNumber>
    </recommendedName>
    <alternativeName>
        <fullName evidence="15">Ribonuclease III</fullName>
        <shortName evidence="15">RNase III</shortName>
    </alternativeName>
</protein>
<feature type="binding site" evidence="15">
    <location>
        <position position="121"/>
    </location>
    <ligand>
        <name>Mg(2+)</name>
        <dbReference type="ChEBI" id="CHEBI:18420"/>
    </ligand>
</feature>
<feature type="active site" evidence="15">
    <location>
        <position position="52"/>
    </location>
</feature>
<evidence type="ECO:0000256" key="8">
    <source>
        <dbReference type="ARBA" id="ARBA00022694"/>
    </source>
</evidence>
<evidence type="ECO:0000256" key="4">
    <source>
        <dbReference type="ARBA" id="ARBA00011738"/>
    </source>
</evidence>
<sequence>MSMQRDKELSDLESKIRVAFLNKQLLNQSLTHSSFANEANVLDNERLEFLGDAVIKLVISEYIYNRFPSRPEGDLTKIRATVISDETLARVANRIKLGEYLLLSENEKRNEGQKKRSNVANAFEALVGAIYLDAGLGKIRDFLIDFLKSEIDKVSSAGYIKDYKSALQEFVQKKKWMLPQYKVLREIGPKHKKEFIIGVRIKGKIMGEGQGLNKKEAEQKAAEEALKTLQSEDKKKRGPIKGLFYKVKKSIWL</sequence>
<dbReference type="PROSITE" id="PS50142">
    <property type="entry name" value="RNASE_3_2"/>
    <property type="match status" value="1"/>
</dbReference>
<dbReference type="HAMAP" id="MF_00104">
    <property type="entry name" value="RNase_III"/>
    <property type="match status" value="1"/>
</dbReference>
<keyword evidence="5 15" id="KW-0963">Cytoplasm</keyword>
<dbReference type="Pfam" id="PF00035">
    <property type="entry name" value="dsrm"/>
    <property type="match status" value="1"/>
</dbReference>
<dbReference type="EC" id="3.1.26.3" evidence="15"/>
<evidence type="ECO:0000256" key="12">
    <source>
        <dbReference type="ARBA" id="ARBA00022801"/>
    </source>
</evidence>
<accession>A0A1F4S3K7</accession>
<evidence type="ECO:0000259" key="16">
    <source>
        <dbReference type="PROSITE" id="PS50137"/>
    </source>
</evidence>
<dbReference type="GO" id="GO:0042802">
    <property type="term" value="F:identical protein binding"/>
    <property type="evidence" value="ECO:0007669"/>
    <property type="project" value="UniProtKB-ARBA"/>
</dbReference>
<dbReference type="CDD" id="cd00593">
    <property type="entry name" value="RIBOc"/>
    <property type="match status" value="1"/>
</dbReference>
<dbReference type="GO" id="GO:0005737">
    <property type="term" value="C:cytoplasm"/>
    <property type="evidence" value="ECO:0007669"/>
    <property type="project" value="UniProtKB-SubCell"/>
</dbReference>
<dbReference type="SUPFAM" id="SSF54768">
    <property type="entry name" value="dsRNA-binding domain-like"/>
    <property type="match status" value="1"/>
</dbReference>
<dbReference type="GO" id="GO:0010468">
    <property type="term" value="P:regulation of gene expression"/>
    <property type="evidence" value="ECO:0007669"/>
    <property type="project" value="TreeGrafter"/>
</dbReference>
<evidence type="ECO:0000256" key="1">
    <source>
        <dbReference type="ARBA" id="ARBA00000109"/>
    </source>
</evidence>
<dbReference type="GO" id="GO:0008033">
    <property type="term" value="P:tRNA processing"/>
    <property type="evidence" value="ECO:0007669"/>
    <property type="project" value="UniProtKB-KW"/>
</dbReference>
<evidence type="ECO:0000256" key="10">
    <source>
        <dbReference type="ARBA" id="ARBA00022723"/>
    </source>
</evidence>
<dbReference type="Gene3D" id="3.30.160.20">
    <property type="match status" value="1"/>
</dbReference>
<comment type="subcellular location">
    <subcellularLocation>
        <location evidence="2 15">Cytoplasm</location>
    </subcellularLocation>
</comment>
<reference evidence="18 19" key="1">
    <citation type="journal article" date="2016" name="Nat. Commun.">
        <title>Thousands of microbial genomes shed light on interconnected biogeochemical processes in an aquifer system.</title>
        <authorList>
            <person name="Anantharaman K."/>
            <person name="Brown C.T."/>
            <person name="Hug L.A."/>
            <person name="Sharon I."/>
            <person name="Castelle C.J."/>
            <person name="Probst A.J."/>
            <person name="Thomas B.C."/>
            <person name="Singh A."/>
            <person name="Wilkins M.J."/>
            <person name="Karaoz U."/>
            <person name="Brodie E.L."/>
            <person name="Williams K.H."/>
            <person name="Hubbard S.S."/>
            <person name="Banfield J.F."/>
        </authorList>
    </citation>
    <scope>NUCLEOTIDE SEQUENCE [LARGE SCALE GENOMIC DNA]</scope>
</reference>
<dbReference type="FunFam" id="3.30.160.20:FF:000003">
    <property type="entry name" value="Ribonuclease 3"/>
    <property type="match status" value="1"/>
</dbReference>
<feature type="active site" evidence="15">
    <location>
        <position position="124"/>
    </location>
</feature>
<comment type="similarity">
    <text evidence="3">Belongs to the ribonuclease III family.</text>
</comment>
<dbReference type="CDD" id="cd10845">
    <property type="entry name" value="DSRM_RNAse_III_family"/>
    <property type="match status" value="1"/>
</dbReference>
<dbReference type="Gene3D" id="1.10.1520.10">
    <property type="entry name" value="Ribonuclease III domain"/>
    <property type="match status" value="1"/>
</dbReference>
<keyword evidence="7 15" id="KW-0507">mRNA processing</keyword>
<dbReference type="GO" id="GO:0003725">
    <property type="term" value="F:double-stranded RNA binding"/>
    <property type="evidence" value="ECO:0007669"/>
    <property type="project" value="TreeGrafter"/>
</dbReference>
<dbReference type="EMBL" id="MEUA01000027">
    <property type="protein sequence ID" value="OGC15021.1"/>
    <property type="molecule type" value="Genomic_DNA"/>
</dbReference>
<evidence type="ECO:0000256" key="13">
    <source>
        <dbReference type="ARBA" id="ARBA00022842"/>
    </source>
</evidence>
<gene>
    <name evidence="15" type="primary">rnc</name>
    <name evidence="18" type="ORF">A2290_01705</name>
</gene>
<evidence type="ECO:0000256" key="11">
    <source>
        <dbReference type="ARBA" id="ARBA00022759"/>
    </source>
</evidence>
<dbReference type="SUPFAM" id="SSF69065">
    <property type="entry name" value="RNase III domain-like"/>
    <property type="match status" value="1"/>
</dbReference>
<dbReference type="GO" id="GO:0006364">
    <property type="term" value="P:rRNA processing"/>
    <property type="evidence" value="ECO:0007669"/>
    <property type="project" value="UniProtKB-UniRule"/>
</dbReference>
<evidence type="ECO:0000256" key="6">
    <source>
        <dbReference type="ARBA" id="ARBA00022552"/>
    </source>
</evidence>
<keyword evidence="11 15" id="KW-0255">Endonuclease</keyword>
<keyword evidence="13 15" id="KW-0460">Magnesium</keyword>
<keyword evidence="10 15" id="KW-0479">Metal-binding</keyword>
<evidence type="ECO:0000256" key="3">
    <source>
        <dbReference type="ARBA" id="ARBA00010183"/>
    </source>
</evidence>
<keyword evidence="6 15" id="KW-0698">rRNA processing</keyword>
<keyword evidence="15" id="KW-0699">rRNA-binding</keyword>
<dbReference type="SMART" id="SM00535">
    <property type="entry name" value="RIBOc"/>
    <property type="match status" value="1"/>
</dbReference>
<keyword evidence="8 15" id="KW-0819">tRNA processing</keyword>
<dbReference type="Pfam" id="PF14622">
    <property type="entry name" value="Ribonucleas_3_3"/>
    <property type="match status" value="1"/>
</dbReference>
<dbReference type="InterPro" id="IPR014720">
    <property type="entry name" value="dsRBD_dom"/>
</dbReference>
<dbReference type="GO" id="GO:0004525">
    <property type="term" value="F:ribonuclease III activity"/>
    <property type="evidence" value="ECO:0007669"/>
    <property type="project" value="UniProtKB-UniRule"/>
</dbReference>
<organism evidence="18 19">
    <name type="scientific">candidate division WOR-1 bacterium RIFOXYB2_FULL_36_35</name>
    <dbReference type="NCBI Taxonomy" id="1802578"/>
    <lineage>
        <taxon>Bacteria</taxon>
        <taxon>Bacillati</taxon>
        <taxon>Saganbacteria</taxon>
    </lineage>
</organism>
<name>A0A1F4S3K7_UNCSA</name>
<dbReference type="InterPro" id="IPR000999">
    <property type="entry name" value="RNase_III_dom"/>
</dbReference>
<evidence type="ECO:0000256" key="14">
    <source>
        <dbReference type="ARBA" id="ARBA00022884"/>
    </source>
</evidence>
<feature type="domain" description="DRBM" evidence="16">
    <location>
        <begin position="162"/>
        <end position="231"/>
    </location>
</feature>
<feature type="binding site" evidence="15">
    <location>
        <position position="124"/>
    </location>
    <ligand>
        <name>Mg(2+)</name>
        <dbReference type="ChEBI" id="CHEBI:18420"/>
    </ligand>
</feature>
<feature type="binding site" evidence="15">
    <location>
        <position position="48"/>
    </location>
    <ligand>
        <name>Mg(2+)</name>
        <dbReference type="ChEBI" id="CHEBI:18420"/>
    </ligand>
</feature>
<dbReference type="PROSITE" id="PS00517">
    <property type="entry name" value="RNASE_3_1"/>
    <property type="match status" value="1"/>
</dbReference>
<dbReference type="InterPro" id="IPR011907">
    <property type="entry name" value="RNase_III"/>
</dbReference>
<comment type="catalytic activity">
    <reaction evidence="1 15">
        <text>Endonucleolytic cleavage to 5'-phosphomonoester.</text>
        <dbReference type="EC" id="3.1.26.3"/>
    </reaction>
</comment>
<dbReference type="GO" id="GO:0006397">
    <property type="term" value="P:mRNA processing"/>
    <property type="evidence" value="ECO:0007669"/>
    <property type="project" value="UniProtKB-UniRule"/>
</dbReference>
<evidence type="ECO:0000313" key="19">
    <source>
        <dbReference type="Proteomes" id="UP000177905"/>
    </source>
</evidence>
<keyword evidence="9 15" id="KW-0540">Nuclease</keyword>
<evidence type="ECO:0000313" key="18">
    <source>
        <dbReference type="EMBL" id="OGC15021.1"/>
    </source>
</evidence>
<keyword evidence="12 15" id="KW-0378">Hydrolase</keyword>
<dbReference type="FunFam" id="1.10.1520.10:FF:000001">
    <property type="entry name" value="Ribonuclease 3"/>
    <property type="match status" value="1"/>
</dbReference>
<proteinExistence type="inferred from homology"/>
<comment type="function">
    <text evidence="15">Digests double-stranded RNA. Involved in the processing of primary rRNA transcript to yield the immediate precursors to the large and small rRNAs (23S and 16S). Processes some mRNAs, and tRNAs when they are encoded in the rRNA operon. Processes pre-crRNA and tracrRNA of type II CRISPR loci if present in the organism.</text>
</comment>
<evidence type="ECO:0000256" key="2">
    <source>
        <dbReference type="ARBA" id="ARBA00004496"/>
    </source>
</evidence>
<dbReference type="Proteomes" id="UP000177905">
    <property type="component" value="Unassembled WGS sequence"/>
</dbReference>
<dbReference type="GO" id="GO:0046872">
    <property type="term" value="F:metal ion binding"/>
    <property type="evidence" value="ECO:0007669"/>
    <property type="project" value="UniProtKB-KW"/>
</dbReference>
<feature type="domain" description="RNase III" evidence="17">
    <location>
        <begin position="9"/>
        <end position="135"/>
    </location>
</feature>
<evidence type="ECO:0000259" key="17">
    <source>
        <dbReference type="PROSITE" id="PS50142"/>
    </source>
</evidence>
<dbReference type="PANTHER" id="PTHR11207">
    <property type="entry name" value="RIBONUCLEASE III"/>
    <property type="match status" value="1"/>
</dbReference>
<dbReference type="PROSITE" id="PS50137">
    <property type="entry name" value="DS_RBD"/>
    <property type="match status" value="1"/>
</dbReference>